<proteinExistence type="predicted"/>
<organism evidence="2 3">
    <name type="scientific">Portunus trituberculatus</name>
    <name type="common">Swimming crab</name>
    <name type="synonym">Neptunus trituberculatus</name>
    <dbReference type="NCBI Taxonomy" id="210409"/>
    <lineage>
        <taxon>Eukaryota</taxon>
        <taxon>Metazoa</taxon>
        <taxon>Ecdysozoa</taxon>
        <taxon>Arthropoda</taxon>
        <taxon>Crustacea</taxon>
        <taxon>Multicrustacea</taxon>
        <taxon>Malacostraca</taxon>
        <taxon>Eumalacostraca</taxon>
        <taxon>Eucarida</taxon>
        <taxon>Decapoda</taxon>
        <taxon>Pleocyemata</taxon>
        <taxon>Brachyura</taxon>
        <taxon>Eubrachyura</taxon>
        <taxon>Portunoidea</taxon>
        <taxon>Portunidae</taxon>
        <taxon>Portuninae</taxon>
        <taxon>Portunus</taxon>
    </lineage>
</organism>
<evidence type="ECO:0000256" key="1">
    <source>
        <dbReference type="SAM" id="MobiDB-lite"/>
    </source>
</evidence>
<comment type="caution">
    <text evidence="2">The sequence shown here is derived from an EMBL/GenBank/DDBJ whole genome shotgun (WGS) entry which is preliminary data.</text>
</comment>
<dbReference type="Proteomes" id="UP000324222">
    <property type="component" value="Unassembled WGS sequence"/>
</dbReference>
<sequence length="63" mass="6641">MCIAWRQSRGRVTGDRAGSLAVCTLPPPGGRPNRNTGGGGEVSLHRDVGARPAKAWCRPEGDK</sequence>
<keyword evidence="3" id="KW-1185">Reference proteome</keyword>
<accession>A0A5B7IDF2</accession>
<feature type="region of interest" description="Disordered" evidence="1">
    <location>
        <begin position="19"/>
        <end position="63"/>
    </location>
</feature>
<evidence type="ECO:0000313" key="2">
    <source>
        <dbReference type="EMBL" id="MPC82420.1"/>
    </source>
</evidence>
<name>A0A5B7IDF2_PORTR</name>
<reference evidence="2 3" key="1">
    <citation type="submission" date="2019-05" db="EMBL/GenBank/DDBJ databases">
        <title>Another draft genome of Portunus trituberculatus and its Hox gene families provides insights of decapod evolution.</title>
        <authorList>
            <person name="Jeong J.-H."/>
            <person name="Song I."/>
            <person name="Kim S."/>
            <person name="Choi T."/>
            <person name="Kim D."/>
            <person name="Ryu S."/>
            <person name="Kim W."/>
        </authorList>
    </citation>
    <scope>NUCLEOTIDE SEQUENCE [LARGE SCALE GENOMIC DNA]</scope>
    <source>
        <tissue evidence="2">Muscle</tissue>
    </source>
</reference>
<dbReference type="EMBL" id="VSRR010059737">
    <property type="protein sequence ID" value="MPC82420.1"/>
    <property type="molecule type" value="Genomic_DNA"/>
</dbReference>
<dbReference type="AlphaFoldDB" id="A0A5B7IDF2"/>
<gene>
    <name evidence="2" type="ORF">E2C01_077088</name>
</gene>
<protein>
    <submittedName>
        <fullName evidence="2">Uncharacterized protein</fullName>
    </submittedName>
</protein>
<evidence type="ECO:0000313" key="3">
    <source>
        <dbReference type="Proteomes" id="UP000324222"/>
    </source>
</evidence>